<dbReference type="OrthoDB" id="350520at2"/>
<evidence type="ECO:0000256" key="13">
    <source>
        <dbReference type="ARBA" id="ARBA00023098"/>
    </source>
</evidence>
<evidence type="ECO:0000256" key="3">
    <source>
        <dbReference type="ARBA" id="ARBA00004429"/>
    </source>
</evidence>
<feature type="transmembrane region" description="Helical" evidence="20">
    <location>
        <begin position="109"/>
        <end position="126"/>
    </location>
</feature>
<protein>
    <recommendedName>
        <fullName evidence="6 19">Phosphatidylcholine synthase</fullName>
        <shortName evidence="19">PC synthase</shortName>
        <shortName evidence="19">PCS</shortName>
        <ecNumber evidence="5 19">2.7.8.24</ecNumber>
    </recommendedName>
    <alternativeName>
        <fullName evidence="18 19">CDP-diglyceride-choline O-phosphatidyltransferase</fullName>
    </alternativeName>
</protein>
<name>A0A845Q738_9HYPH</name>
<keyword evidence="14 19" id="KW-0472">Membrane</keyword>
<evidence type="ECO:0000313" key="22">
    <source>
        <dbReference type="Proteomes" id="UP000470384"/>
    </source>
</evidence>
<gene>
    <name evidence="21" type="ORF">GTQ45_01000</name>
</gene>
<feature type="transmembrane region" description="Helical" evidence="20">
    <location>
        <begin position="190"/>
        <end position="209"/>
    </location>
</feature>
<dbReference type="InterPro" id="IPR026027">
    <property type="entry name" value="PcS"/>
</dbReference>
<dbReference type="GeneID" id="300656361"/>
<dbReference type="AlphaFoldDB" id="A0A845Q738"/>
<keyword evidence="16 19" id="KW-0464">Manganese</keyword>
<evidence type="ECO:0000256" key="2">
    <source>
        <dbReference type="ARBA" id="ARBA00001936"/>
    </source>
</evidence>
<evidence type="ECO:0000256" key="7">
    <source>
        <dbReference type="ARBA" id="ARBA00022475"/>
    </source>
</evidence>
<feature type="transmembrane region" description="Helical" evidence="20">
    <location>
        <begin position="19"/>
        <end position="39"/>
    </location>
</feature>
<comment type="function">
    <text evidence="19">Condenses choline with CDP-diglyceride to produce phosphatidylcholine and CMP.</text>
</comment>
<evidence type="ECO:0000256" key="5">
    <source>
        <dbReference type="ARBA" id="ARBA00013195"/>
    </source>
</evidence>
<dbReference type="EMBL" id="WXYQ01000001">
    <property type="protein sequence ID" value="NBG94305.1"/>
    <property type="molecule type" value="Genomic_DNA"/>
</dbReference>
<comment type="subcellular location">
    <subcellularLocation>
        <location evidence="3 19">Cell inner membrane</location>
        <topology evidence="3 19">Multi-pass membrane protein</topology>
    </subcellularLocation>
</comment>
<evidence type="ECO:0000256" key="19">
    <source>
        <dbReference type="PIRNR" id="PIRNR000851"/>
    </source>
</evidence>
<proteinExistence type="inferred from homology"/>
<reference evidence="21 22" key="1">
    <citation type="journal article" date="2016" name="Int. J. Syst. Evol. Microbiol.">
        <title>Pyruvatibacter mobilis gen. nov., sp. nov., a marine bacterium from the culture broth of Picochlorum sp. 122.</title>
        <authorList>
            <person name="Wang G."/>
            <person name="Tang M."/>
            <person name="Wu H."/>
            <person name="Dai S."/>
            <person name="Li T."/>
            <person name="Chen C."/>
            <person name="He H."/>
            <person name="Fan J."/>
            <person name="Xiang W."/>
            <person name="Li X."/>
        </authorList>
    </citation>
    <scope>NUCLEOTIDE SEQUENCE [LARGE SCALE GENOMIC DNA]</scope>
    <source>
        <strain evidence="21 22">GYP-11</strain>
    </source>
</reference>
<comment type="catalytic activity">
    <reaction evidence="1 19">
        <text>a CDP-1,2-diacyl-sn-glycerol + choline = a 1,2-diacyl-sn-glycero-3-phosphocholine + CMP + H(+)</text>
        <dbReference type="Rhea" id="RHEA:14597"/>
        <dbReference type="ChEBI" id="CHEBI:15354"/>
        <dbReference type="ChEBI" id="CHEBI:15378"/>
        <dbReference type="ChEBI" id="CHEBI:57643"/>
        <dbReference type="ChEBI" id="CHEBI:58332"/>
        <dbReference type="ChEBI" id="CHEBI:60377"/>
        <dbReference type="EC" id="2.7.8.24"/>
    </reaction>
</comment>
<keyword evidence="9 19" id="KW-0997">Cell inner membrane</keyword>
<dbReference type="PIRSF" id="PIRSF000851">
    <property type="entry name" value="PcS"/>
    <property type="match status" value="1"/>
</dbReference>
<keyword evidence="22" id="KW-1185">Reference proteome</keyword>
<evidence type="ECO:0000256" key="1">
    <source>
        <dbReference type="ARBA" id="ARBA00000958"/>
    </source>
</evidence>
<evidence type="ECO:0000256" key="20">
    <source>
        <dbReference type="SAM" id="Phobius"/>
    </source>
</evidence>
<dbReference type="Proteomes" id="UP000470384">
    <property type="component" value="Unassembled WGS sequence"/>
</dbReference>
<feature type="transmembrane region" description="Helical" evidence="20">
    <location>
        <begin position="159"/>
        <end position="178"/>
    </location>
</feature>
<keyword evidence="15 19" id="KW-0594">Phospholipid biosynthesis</keyword>
<keyword evidence="7 19" id="KW-1003">Cell membrane</keyword>
<keyword evidence="11 20" id="KW-0812">Transmembrane</keyword>
<evidence type="ECO:0000256" key="8">
    <source>
        <dbReference type="ARBA" id="ARBA00022516"/>
    </source>
</evidence>
<evidence type="ECO:0000256" key="6">
    <source>
        <dbReference type="ARBA" id="ARBA00015623"/>
    </source>
</evidence>
<comment type="caution">
    <text evidence="21">The sequence shown here is derived from an EMBL/GenBank/DDBJ whole genome shotgun (WGS) entry which is preliminary data.</text>
</comment>
<dbReference type="EC" id="2.7.8.24" evidence="5 19"/>
<comment type="similarity">
    <text evidence="4 19">Belongs to the CDP-alcohol phosphatidyltransferase class-I family.</text>
</comment>
<evidence type="ECO:0000256" key="10">
    <source>
        <dbReference type="ARBA" id="ARBA00022679"/>
    </source>
</evidence>
<evidence type="ECO:0000256" key="12">
    <source>
        <dbReference type="ARBA" id="ARBA00022989"/>
    </source>
</evidence>
<keyword evidence="10 19" id="KW-0808">Transferase</keyword>
<evidence type="ECO:0000256" key="18">
    <source>
        <dbReference type="ARBA" id="ARBA00033321"/>
    </source>
</evidence>
<dbReference type="GO" id="GO:0050520">
    <property type="term" value="F:phosphatidylcholine synthase activity"/>
    <property type="evidence" value="ECO:0007669"/>
    <property type="project" value="UniProtKB-EC"/>
</dbReference>
<keyword evidence="17 19" id="KW-1208">Phospholipid metabolism</keyword>
<evidence type="ECO:0000313" key="21">
    <source>
        <dbReference type="EMBL" id="NBG94305.1"/>
    </source>
</evidence>
<evidence type="ECO:0000256" key="11">
    <source>
        <dbReference type="ARBA" id="ARBA00022692"/>
    </source>
</evidence>
<feature type="transmembrane region" description="Helical" evidence="20">
    <location>
        <begin position="215"/>
        <end position="233"/>
    </location>
</feature>
<accession>A0A845Q738</accession>
<sequence>MATATSPASATGTERLRAWAIHAFTASGAVIAMLALTAVMEGDAAQAFLWLGLAFVVDGLDGPLARRYRVAEVLPRISGDTLDLVIDYLTYVVVPAVLLARFGLVPDGIGALTAGLILAVSLYTFANRDMKTSDNYFEGFPAVWNVLVLYMWALETDPWANLAVIALAAILTFTRLKFTHPMRVTRLRPLTLACTGLWAALSLAVVLTHPDVPQALIWPWVALIGYFLGLTAWRSLDRTV</sequence>
<evidence type="ECO:0000256" key="16">
    <source>
        <dbReference type="ARBA" id="ARBA00023211"/>
    </source>
</evidence>
<keyword evidence="13 19" id="KW-0443">Lipid metabolism</keyword>
<evidence type="ECO:0000256" key="4">
    <source>
        <dbReference type="ARBA" id="ARBA00010441"/>
    </source>
</evidence>
<evidence type="ECO:0000256" key="14">
    <source>
        <dbReference type="ARBA" id="ARBA00023136"/>
    </source>
</evidence>
<dbReference type="RefSeq" id="WP_160586427.1">
    <property type="nucleotide sequence ID" value="NZ_BMHN01000001.1"/>
</dbReference>
<organism evidence="21 22">
    <name type="scientific">Pyruvatibacter mobilis</name>
    <dbReference type="NCBI Taxonomy" id="1712261"/>
    <lineage>
        <taxon>Bacteria</taxon>
        <taxon>Pseudomonadati</taxon>
        <taxon>Pseudomonadota</taxon>
        <taxon>Alphaproteobacteria</taxon>
        <taxon>Hyphomicrobiales</taxon>
        <taxon>Parvibaculaceae</taxon>
        <taxon>Pyruvatibacter</taxon>
    </lineage>
</organism>
<keyword evidence="12 20" id="KW-1133">Transmembrane helix</keyword>
<evidence type="ECO:0000256" key="17">
    <source>
        <dbReference type="ARBA" id="ARBA00023264"/>
    </source>
</evidence>
<dbReference type="InterPro" id="IPR043130">
    <property type="entry name" value="CDP-OH_PTrfase_TM_dom"/>
</dbReference>
<dbReference type="GO" id="GO:0005886">
    <property type="term" value="C:plasma membrane"/>
    <property type="evidence" value="ECO:0007669"/>
    <property type="project" value="UniProtKB-SubCell"/>
</dbReference>
<dbReference type="GO" id="GO:0008654">
    <property type="term" value="P:phospholipid biosynthetic process"/>
    <property type="evidence" value="ECO:0007669"/>
    <property type="project" value="UniProtKB-KW"/>
</dbReference>
<keyword evidence="8 19" id="KW-0444">Lipid biosynthesis</keyword>
<evidence type="ECO:0000256" key="9">
    <source>
        <dbReference type="ARBA" id="ARBA00022519"/>
    </source>
</evidence>
<feature type="transmembrane region" description="Helical" evidence="20">
    <location>
        <begin position="135"/>
        <end position="153"/>
    </location>
</feature>
<comment type="cofactor">
    <cofactor evidence="2 19">
        <name>Mn(2+)</name>
        <dbReference type="ChEBI" id="CHEBI:29035"/>
    </cofactor>
</comment>
<evidence type="ECO:0000256" key="15">
    <source>
        <dbReference type="ARBA" id="ARBA00023209"/>
    </source>
</evidence>
<dbReference type="Gene3D" id="1.20.120.1760">
    <property type="match status" value="1"/>
</dbReference>